<evidence type="ECO:0000313" key="7">
    <source>
        <dbReference type="EMBL" id="JAT61271.1"/>
    </source>
</evidence>
<feature type="region of interest" description="Disordered" evidence="5">
    <location>
        <begin position="346"/>
        <end position="376"/>
    </location>
</feature>
<reference evidence="7" key="1">
    <citation type="submission" date="2015-07" db="EMBL/GenBank/DDBJ databases">
        <title>Transcriptome Assembly of Anthurium amnicola.</title>
        <authorList>
            <person name="Suzuki J."/>
        </authorList>
    </citation>
    <scope>NUCLEOTIDE SEQUENCE</scope>
</reference>
<sequence>EIIHPNSRPATKATKLIFISLVRTGLERPVKDKMSALSNSDDASTITSSAERSVATELEPKAKIEPRSGSTGINNPTKISFAISKPPEHVKLGNEDADSLQDITTQKSNSTEQNITVKNEPTETSSSETSNINNVGGTGENKKKRKRSRWDQAGSTAVKEAPTPSIDLNSIQSVSVGVSGYETSGYSHTLSRSSTTTAATSASPDRSVPPQQNYTFSDKRKFVKYSDTYKSGMVRIGSKWVYPEDEITDGGTWEHKKRAEEMKKTAEQAALLTSHAEAKRAHHIADFLPKEELERFEQKVKAVKTGGTSPTYEDYASNKLDQSNIGFKMLMKQGWQAGSGLGKSGEGIAAPINKADTRPANAGLGQTKPEGVEEEDDEFEIYRKRMMLAYRFRPNPLNNPRRPYY</sequence>
<dbReference type="InterPro" id="IPR000467">
    <property type="entry name" value="G_patch_dom"/>
</dbReference>
<feature type="compositionally biased region" description="Low complexity" evidence="5">
    <location>
        <begin position="193"/>
        <end position="203"/>
    </location>
</feature>
<dbReference type="PROSITE" id="PS50174">
    <property type="entry name" value="G_PATCH"/>
    <property type="match status" value="1"/>
</dbReference>
<keyword evidence="2" id="KW-0507">mRNA processing</keyword>
<dbReference type="InterPro" id="IPR040169">
    <property type="entry name" value="SUGP1/2"/>
</dbReference>
<dbReference type="GO" id="GO:0003723">
    <property type="term" value="F:RNA binding"/>
    <property type="evidence" value="ECO:0007669"/>
    <property type="project" value="TreeGrafter"/>
</dbReference>
<comment type="subcellular location">
    <subcellularLocation>
        <location evidence="1">Nucleus</location>
    </subcellularLocation>
</comment>
<feature type="compositionally biased region" description="Low complexity" evidence="5">
    <location>
        <begin position="122"/>
        <end position="134"/>
    </location>
</feature>
<feature type="compositionally biased region" description="Polar residues" evidence="5">
    <location>
        <begin position="101"/>
        <end position="117"/>
    </location>
</feature>
<feature type="domain" description="G-patch" evidence="6">
    <location>
        <begin position="322"/>
        <end position="369"/>
    </location>
</feature>
<evidence type="ECO:0000259" key="6">
    <source>
        <dbReference type="PROSITE" id="PS50174"/>
    </source>
</evidence>
<dbReference type="AlphaFoldDB" id="A0A1D1Z315"/>
<keyword evidence="4" id="KW-0539">Nucleus</keyword>
<feature type="compositionally biased region" description="Polar residues" evidence="5">
    <location>
        <begin position="166"/>
        <end position="192"/>
    </location>
</feature>
<dbReference type="SMART" id="SM00443">
    <property type="entry name" value="G_patch"/>
    <property type="match status" value="1"/>
</dbReference>
<dbReference type="GO" id="GO:0005654">
    <property type="term" value="C:nucleoplasm"/>
    <property type="evidence" value="ECO:0007669"/>
    <property type="project" value="TreeGrafter"/>
</dbReference>
<evidence type="ECO:0000256" key="1">
    <source>
        <dbReference type="ARBA" id="ARBA00004123"/>
    </source>
</evidence>
<evidence type="ECO:0000256" key="2">
    <source>
        <dbReference type="ARBA" id="ARBA00022664"/>
    </source>
</evidence>
<evidence type="ECO:0000256" key="5">
    <source>
        <dbReference type="SAM" id="MobiDB-lite"/>
    </source>
</evidence>
<feature type="compositionally biased region" description="Polar residues" evidence="5">
    <location>
        <begin position="36"/>
        <end position="51"/>
    </location>
</feature>
<feature type="non-terminal residue" evidence="7">
    <location>
        <position position="1"/>
    </location>
</feature>
<organism evidence="7">
    <name type="scientific">Anthurium amnicola</name>
    <dbReference type="NCBI Taxonomy" id="1678845"/>
    <lineage>
        <taxon>Eukaryota</taxon>
        <taxon>Viridiplantae</taxon>
        <taxon>Streptophyta</taxon>
        <taxon>Embryophyta</taxon>
        <taxon>Tracheophyta</taxon>
        <taxon>Spermatophyta</taxon>
        <taxon>Magnoliopsida</taxon>
        <taxon>Liliopsida</taxon>
        <taxon>Araceae</taxon>
        <taxon>Pothoideae</taxon>
        <taxon>Potheae</taxon>
        <taxon>Anthurium</taxon>
    </lineage>
</organism>
<dbReference type="GO" id="GO:0006397">
    <property type="term" value="P:mRNA processing"/>
    <property type="evidence" value="ECO:0007669"/>
    <property type="project" value="UniProtKB-KW"/>
</dbReference>
<dbReference type="EMBL" id="GDJX01006665">
    <property type="protein sequence ID" value="JAT61271.1"/>
    <property type="molecule type" value="Transcribed_RNA"/>
</dbReference>
<feature type="compositionally biased region" description="Polar residues" evidence="5">
    <location>
        <begin position="68"/>
        <end position="78"/>
    </location>
</feature>
<dbReference type="PANTHER" id="PTHR23340:SF0">
    <property type="entry name" value="SURP AND G-PATCH DOMAIN-CONTAINING PROTEIN 1 ISOFORM X1"/>
    <property type="match status" value="1"/>
</dbReference>
<evidence type="ECO:0000256" key="4">
    <source>
        <dbReference type="ARBA" id="ARBA00023242"/>
    </source>
</evidence>
<evidence type="ECO:0000256" key="3">
    <source>
        <dbReference type="ARBA" id="ARBA00023187"/>
    </source>
</evidence>
<proteinExistence type="predicted"/>
<dbReference type="Pfam" id="PF01585">
    <property type="entry name" value="G-patch"/>
    <property type="match status" value="1"/>
</dbReference>
<dbReference type="PANTHER" id="PTHR23340">
    <property type="entry name" value="ARGININE/SERINE RICH SPLICING FACTOR SF4/14"/>
    <property type="match status" value="1"/>
</dbReference>
<name>A0A1D1Z315_9ARAE</name>
<accession>A0A1D1Z315</accession>
<dbReference type="GO" id="GO:0008380">
    <property type="term" value="P:RNA splicing"/>
    <property type="evidence" value="ECO:0007669"/>
    <property type="project" value="UniProtKB-KW"/>
</dbReference>
<feature type="region of interest" description="Disordered" evidence="5">
    <location>
        <begin position="33"/>
        <end position="215"/>
    </location>
</feature>
<keyword evidence="3" id="KW-0508">mRNA splicing</keyword>
<gene>
    <name evidence="7" type="primary">SUGP1_3</name>
    <name evidence="7" type="ORF">g.25825</name>
</gene>
<protein>
    <submittedName>
        <fullName evidence="7">SURP and G-patch domain-containing protein 1</fullName>
    </submittedName>
</protein>